<comment type="activity regulation">
    <text evidence="12">Na(+) is not transported, but it plays an essential structural role and its presence is essential for fluoride channel function.</text>
</comment>
<evidence type="ECO:0000256" key="6">
    <source>
        <dbReference type="ARBA" id="ARBA00023053"/>
    </source>
</evidence>
<keyword evidence="12" id="KW-0813">Transport</keyword>
<evidence type="ECO:0000256" key="7">
    <source>
        <dbReference type="ARBA" id="ARBA00023065"/>
    </source>
</evidence>
<comment type="caution">
    <text evidence="13">The sequence shown here is derived from an EMBL/GenBank/DDBJ whole genome shotgun (WGS) entry which is preliminary data.</text>
</comment>
<dbReference type="Pfam" id="PF02537">
    <property type="entry name" value="CRCB"/>
    <property type="match status" value="1"/>
</dbReference>
<evidence type="ECO:0000256" key="9">
    <source>
        <dbReference type="ARBA" id="ARBA00023303"/>
    </source>
</evidence>
<sequence>MLQVIAISLGASVGALSRWQLSLWLNQGHAVLPWGTLAANWIGAWLVGVAVVFFQSQTQLDPAWRLALVTGFLGALTTFSTFSAEVVSMLQHARYLLALGAAALHLLGSLALTLLGMKMAGAWWGSA</sequence>
<evidence type="ECO:0000256" key="10">
    <source>
        <dbReference type="ARBA" id="ARBA00035120"/>
    </source>
</evidence>
<dbReference type="PANTHER" id="PTHR28259">
    <property type="entry name" value="FLUORIDE EXPORT PROTEIN 1-RELATED"/>
    <property type="match status" value="1"/>
</dbReference>
<dbReference type="PANTHER" id="PTHR28259:SF1">
    <property type="entry name" value="FLUORIDE EXPORT PROTEIN 1-RELATED"/>
    <property type="match status" value="1"/>
</dbReference>
<feature type="binding site" evidence="12">
    <location>
        <position position="77"/>
    </location>
    <ligand>
        <name>Na(+)</name>
        <dbReference type="ChEBI" id="CHEBI:29101"/>
        <note>structural</note>
    </ligand>
</feature>
<keyword evidence="6 12" id="KW-0915">Sodium</keyword>
<keyword evidence="2 12" id="KW-1003">Cell membrane</keyword>
<keyword evidence="14" id="KW-1185">Reference proteome</keyword>
<keyword evidence="3" id="KW-0997">Cell inner membrane</keyword>
<evidence type="ECO:0000256" key="11">
    <source>
        <dbReference type="ARBA" id="ARBA00035585"/>
    </source>
</evidence>
<comment type="subcellular location">
    <subcellularLocation>
        <location evidence="1 12">Cell membrane</location>
        <topology evidence="1 12">Multi-pass membrane protein</topology>
    </subcellularLocation>
</comment>
<accession>A0ABV7W7B4</accession>
<dbReference type="NCBIfam" id="NF010792">
    <property type="entry name" value="PRK14196.1"/>
    <property type="match status" value="1"/>
</dbReference>
<keyword evidence="7 12" id="KW-0406">Ion transport</keyword>
<dbReference type="InterPro" id="IPR003691">
    <property type="entry name" value="FluC"/>
</dbReference>
<reference evidence="14" key="1">
    <citation type="journal article" date="2019" name="Int. J. Syst. Evol. Microbiol.">
        <title>The Global Catalogue of Microorganisms (GCM) 10K type strain sequencing project: providing services to taxonomists for standard genome sequencing and annotation.</title>
        <authorList>
            <consortium name="The Broad Institute Genomics Platform"/>
            <consortium name="The Broad Institute Genome Sequencing Center for Infectious Disease"/>
            <person name="Wu L."/>
            <person name="Ma J."/>
        </authorList>
    </citation>
    <scope>NUCLEOTIDE SEQUENCE [LARGE SCALE GENOMIC DNA]</scope>
    <source>
        <strain evidence="14">KCTC 42501</strain>
    </source>
</reference>
<evidence type="ECO:0000313" key="14">
    <source>
        <dbReference type="Proteomes" id="UP001595729"/>
    </source>
</evidence>
<keyword evidence="9 12" id="KW-0407">Ion channel</keyword>
<feature type="transmembrane region" description="Helical" evidence="12">
    <location>
        <begin position="66"/>
        <end position="84"/>
    </location>
</feature>
<feature type="binding site" evidence="12">
    <location>
        <position position="74"/>
    </location>
    <ligand>
        <name>Na(+)</name>
        <dbReference type="ChEBI" id="CHEBI:29101"/>
        <note>structural</note>
    </ligand>
</feature>
<evidence type="ECO:0000256" key="3">
    <source>
        <dbReference type="ARBA" id="ARBA00022519"/>
    </source>
</evidence>
<feature type="transmembrane region" description="Helical" evidence="12">
    <location>
        <begin position="96"/>
        <end position="117"/>
    </location>
</feature>
<name>A0ABV7W7B4_9BURK</name>
<keyword evidence="8 12" id="KW-0472">Membrane</keyword>
<evidence type="ECO:0000256" key="12">
    <source>
        <dbReference type="HAMAP-Rule" id="MF_00454"/>
    </source>
</evidence>
<evidence type="ECO:0000313" key="13">
    <source>
        <dbReference type="EMBL" id="MFC3685322.1"/>
    </source>
</evidence>
<dbReference type="EMBL" id="JBHRXX010000007">
    <property type="protein sequence ID" value="MFC3685322.1"/>
    <property type="molecule type" value="Genomic_DNA"/>
</dbReference>
<evidence type="ECO:0000256" key="8">
    <source>
        <dbReference type="ARBA" id="ARBA00023136"/>
    </source>
</evidence>
<feature type="transmembrane region" description="Helical" evidence="12">
    <location>
        <begin position="31"/>
        <end position="54"/>
    </location>
</feature>
<keyword evidence="4 12" id="KW-0812">Transmembrane</keyword>
<evidence type="ECO:0000256" key="4">
    <source>
        <dbReference type="ARBA" id="ARBA00022692"/>
    </source>
</evidence>
<comment type="catalytic activity">
    <reaction evidence="11">
        <text>fluoride(in) = fluoride(out)</text>
        <dbReference type="Rhea" id="RHEA:76159"/>
        <dbReference type="ChEBI" id="CHEBI:17051"/>
    </reaction>
    <physiologicalReaction direction="left-to-right" evidence="11">
        <dbReference type="Rhea" id="RHEA:76160"/>
    </physiologicalReaction>
</comment>
<comment type="function">
    <text evidence="12">Fluoride-specific ion channel. Important for reducing fluoride concentration in the cell, thus reducing its toxicity.</text>
</comment>
<dbReference type="RefSeq" id="WP_382176348.1">
    <property type="nucleotide sequence ID" value="NZ_JBHRXX010000007.1"/>
</dbReference>
<evidence type="ECO:0000256" key="5">
    <source>
        <dbReference type="ARBA" id="ARBA00022989"/>
    </source>
</evidence>
<organism evidence="13 14">
    <name type="scientific">Hydrogenophaga luteola</name>
    <dbReference type="NCBI Taxonomy" id="1591122"/>
    <lineage>
        <taxon>Bacteria</taxon>
        <taxon>Pseudomonadati</taxon>
        <taxon>Pseudomonadota</taxon>
        <taxon>Betaproteobacteria</taxon>
        <taxon>Burkholderiales</taxon>
        <taxon>Comamonadaceae</taxon>
        <taxon>Hydrogenophaga</taxon>
    </lineage>
</organism>
<proteinExistence type="inferred from homology"/>
<protein>
    <recommendedName>
        <fullName evidence="12">Fluoride-specific ion channel FluC</fullName>
    </recommendedName>
</protein>
<dbReference type="Proteomes" id="UP001595729">
    <property type="component" value="Unassembled WGS sequence"/>
</dbReference>
<dbReference type="NCBIfam" id="TIGR00494">
    <property type="entry name" value="crcB"/>
    <property type="match status" value="1"/>
</dbReference>
<keyword evidence="12" id="KW-0479">Metal-binding</keyword>
<evidence type="ECO:0000256" key="1">
    <source>
        <dbReference type="ARBA" id="ARBA00004651"/>
    </source>
</evidence>
<evidence type="ECO:0000256" key="2">
    <source>
        <dbReference type="ARBA" id="ARBA00022475"/>
    </source>
</evidence>
<comment type="similarity">
    <text evidence="10 12">Belongs to the fluoride channel Fluc/FEX (TC 1.A.43) family.</text>
</comment>
<dbReference type="HAMAP" id="MF_00454">
    <property type="entry name" value="FluC"/>
    <property type="match status" value="1"/>
</dbReference>
<gene>
    <name evidence="12 13" type="primary">crcB</name>
    <name evidence="12" type="synonym">fluC</name>
    <name evidence="13" type="ORF">ACFOPI_17090</name>
</gene>
<keyword evidence="5 12" id="KW-1133">Transmembrane helix</keyword>